<evidence type="ECO:0000256" key="2">
    <source>
        <dbReference type="ARBA" id="ARBA00022801"/>
    </source>
</evidence>
<accession>A0A1M6U6G0</accession>
<dbReference type="Gene3D" id="3.30.420.10">
    <property type="entry name" value="Ribonuclease H-like superfamily/Ribonuclease H"/>
    <property type="match status" value="1"/>
</dbReference>
<evidence type="ECO:0000313" key="5">
    <source>
        <dbReference type="EMBL" id="SHK64865.1"/>
    </source>
</evidence>
<dbReference type="CDD" id="cd06133">
    <property type="entry name" value="ERI-1_3'hExo_like"/>
    <property type="match status" value="1"/>
</dbReference>
<gene>
    <name evidence="5" type="ORF">SAMN02745163_04193</name>
</gene>
<name>A0A1M6U6G0_9CLOT</name>
<dbReference type="PANTHER" id="PTHR23044">
    <property type="entry name" value="3'-5' EXONUCLEASE ERI1-RELATED"/>
    <property type="match status" value="1"/>
</dbReference>
<dbReference type="InterPro" id="IPR013520">
    <property type="entry name" value="Ribonucl_H"/>
</dbReference>
<evidence type="ECO:0000313" key="6">
    <source>
        <dbReference type="Proteomes" id="UP000184310"/>
    </source>
</evidence>
<keyword evidence="1" id="KW-0540">Nuclease</keyword>
<reference evidence="5 6" key="1">
    <citation type="submission" date="2016-11" db="EMBL/GenBank/DDBJ databases">
        <authorList>
            <person name="Jaros S."/>
            <person name="Januszkiewicz K."/>
            <person name="Wedrychowicz H."/>
        </authorList>
    </citation>
    <scope>NUCLEOTIDE SEQUENCE [LARGE SCALE GENOMIC DNA]</scope>
    <source>
        <strain evidence="5 6">DSM 21758</strain>
    </source>
</reference>
<sequence>MYYIIIDLEFNQSTILSNPKCPFEIIQIGALKLDTDLNVLSTFNELIRPVVYTTFHPFVKNLTNIKEEDLSNASSFKDIYNTFVKFIDSNNNNILCTWGMTDIKELIRNIEYHKLKTSLIPKSYIDIQSHASKYLKCPTGTNIGLRNTVEILKIPTEVSFHNALNDAFYTAEIFKKIYNQNITPKLYLPHKSARTSKTKLTLDVDSLLNQFEKMFNRTMTIEEKNIIKLSYMMGKTNQFQIEVKNNKS</sequence>
<proteinExistence type="predicted"/>
<dbReference type="SUPFAM" id="SSF53098">
    <property type="entry name" value="Ribonuclease H-like"/>
    <property type="match status" value="1"/>
</dbReference>
<dbReference type="InterPro" id="IPR047201">
    <property type="entry name" value="ERI-1_3'hExo-like"/>
</dbReference>
<feature type="domain" description="Exonuclease" evidence="4">
    <location>
        <begin position="2"/>
        <end position="183"/>
    </location>
</feature>
<dbReference type="EMBL" id="FQZB01000022">
    <property type="protein sequence ID" value="SHK64865.1"/>
    <property type="molecule type" value="Genomic_DNA"/>
</dbReference>
<keyword evidence="6" id="KW-1185">Reference proteome</keyword>
<protein>
    <submittedName>
        <fullName evidence="5">Inhibitor of the KinA pathway to sporulation, predicted exonuclease</fullName>
    </submittedName>
</protein>
<dbReference type="Proteomes" id="UP000184310">
    <property type="component" value="Unassembled WGS sequence"/>
</dbReference>
<keyword evidence="3 5" id="KW-0269">Exonuclease</keyword>
<evidence type="ECO:0000256" key="3">
    <source>
        <dbReference type="ARBA" id="ARBA00022839"/>
    </source>
</evidence>
<dbReference type="OrthoDB" id="159416at2"/>
<dbReference type="GO" id="GO:0003676">
    <property type="term" value="F:nucleic acid binding"/>
    <property type="evidence" value="ECO:0007669"/>
    <property type="project" value="InterPro"/>
</dbReference>
<dbReference type="InterPro" id="IPR051274">
    <property type="entry name" value="3-5_Exoribonuclease"/>
</dbReference>
<dbReference type="STRING" id="1121302.SAMN02745163_04193"/>
<dbReference type="Pfam" id="PF00929">
    <property type="entry name" value="RNase_T"/>
    <property type="match status" value="1"/>
</dbReference>
<evidence type="ECO:0000256" key="1">
    <source>
        <dbReference type="ARBA" id="ARBA00022722"/>
    </source>
</evidence>
<dbReference type="RefSeq" id="WP_072992966.1">
    <property type="nucleotide sequence ID" value="NZ_FQZB01000022.1"/>
</dbReference>
<dbReference type="InterPro" id="IPR012337">
    <property type="entry name" value="RNaseH-like_sf"/>
</dbReference>
<dbReference type="GO" id="GO:0000175">
    <property type="term" value="F:3'-5'-RNA exonuclease activity"/>
    <property type="evidence" value="ECO:0007669"/>
    <property type="project" value="InterPro"/>
</dbReference>
<dbReference type="AlphaFoldDB" id="A0A1M6U6G0"/>
<dbReference type="InterPro" id="IPR036397">
    <property type="entry name" value="RNaseH_sf"/>
</dbReference>
<dbReference type="PANTHER" id="PTHR23044:SF61">
    <property type="entry name" value="3'-5' EXORIBONUCLEASE 1-RELATED"/>
    <property type="match status" value="1"/>
</dbReference>
<keyword evidence="2" id="KW-0378">Hydrolase</keyword>
<dbReference type="SMART" id="SM00479">
    <property type="entry name" value="EXOIII"/>
    <property type="match status" value="1"/>
</dbReference>
<evidence type="ECO:0000259" key="4">
    <source>
        <dbReference type="SMART" id="SM00479"/>
    </source>
</evidence>
<organism evidence="5 6">
    <name type="scientific">Clostridium cavendishii DSM 21758</name>
    <dbReference type="NCBI Taxonomy" id="1121302"/>
    <lineage>
        <taxon>Bacteria</taxon>
        <taxon>Bacillati</taxon>
        <taxon>Bacillota</taxon>
        <taxon>Clostridia</taxon>
        <taxon>Eubacteriales</taxon>
        <taxon>Clostridiaceae</taxon>
        <taxon>Clostridium</taxon>
    </lineage>
</organism>